<dbReference type="Proteomes" id="UP001237448">
    <property type="component" value="Unassembled WGS sequence"/>
</dbReference>
<dbReference type="InterPro" id="IPR036388">
    <property type="entry name" value="WH-like_DNA-bd_sf"/>
</dbReference>
<organism evidence="6 7">
    <name type="scientific">Labrys monachus</name>
    <dbReference type="NCBI Taxonomy" id="217067"/>
    <lineage>
        <taxon>Bacteria</taxon>
        <taxon>Pseudomonadati</taxon>
        <taxon>Pseudomonadota</taxon>
        <taxon>Alphaproteobacteria</taxon>
        <taxon>Hyphomicrobiales</taxon>
        <taxon>Xanthobacteraceae</taxon>
        <taxon>Labrys</taxon>
    </lineage>
</organism>
<dbReference type="Gene3D" id="3.40.190.10">
    <property type="entry name" value="Periplasmic binding protein-like II"/>
    <property type="match status" value="2"/>
</dbReference>
<dbReference type="RefSeq" id="WP_307423972.1">
    <property type="nucleotide sequence ID" value="NZ_JAUSVK010000001.1"/>
</dbReference>
<comment type="caution">
    <text evidence="6">The sequence shown here is derived from an EMBL/GenBank/DDBJ whole genome shotgun (WGS) entry which is preliminary data.</text>
</comment>
<evidence type="ECO:0000256" key="4">
    <source>
        <dbReference type="ARBA" id="ARBA00023163"/>
    </source>
</evidence>
<proteinExistence type="inferred from homology"/>
<dbReference type="PANTHER" id="PTHR30346:SF0">
    <property type="entry name" value="HCA OPERON TRANSCRIPTIONAL ACTIVATOR HCAR"/>
    <property type="match status" value="1"/>
</dbReference>
<reference evidence="6 7" key="1">
    <citation type="submission" date="2023-07" db="EMBL/GenBank/DDBJ databases">
        <title>Genomic Encyclopedia of Type Strains, Phase IV (KMG-IV): sequencing the most valuable type-strain genomes for metagenomic binning, comparative biology and taxonomic classification.</title>
        <authorList>
            <person name="Goeker M."/>
        </authorList>
    </citation>
    <scope>NUCLEOTIDE SEQUENCE [LARGE SCALE GENOMIC DNA]</scope>
    <source>
        <strain evidence="6 7">DSM 5896</strain>
    </source>
</reference>
<evidence type="ECO:0000256" key="1">
    <source>
        <dbReference type="ARBA" id="ARBA00009437"/>
    </source>
</evidence>
<dbReference type="Pfam" id="PF03466">
    <property type="entry name" value="LysR_substrate"/>
    <property type="match status" value="1"/>
</dbReference>
<dbReference type="PANTHER" id="PTHR30346">
    <property type="entry name" value="TRANSCRIPTIONAL DUAL REGULATOR HCAR-RELATED"/>
    <property type="match status" value="1"/>
</dbReference>
<keyword evidence="2" id="KW-0805">Transcription regulation</keyword>
<dbReference type="EMBL" id="JAUSVK010000001">
    <property type="protein sequence ID" value="MDQ0391520.1"/>
    <property type="molecule type" value="Genomic_DNA"/>
</dbReference>
<protein>
    <submittedName>
        <fullName evidence="6">DNA-binding transcriptional LysR family regulator</fullName>
    </submittedName>
</protein>
<evidence type="ECO:0000313" key="7">
    <source>
        <dbReference type="Proteomes" id="UP001237448"/>
    </source>
</evidence>
<dbReference type="GO" id="GO:0003677">
    <property type="term" value="F:DNA binding"/>
    <property type="evidence" value="ECO:0007669"/>
    <property type="project" value="UniProtKB-KW"/>
</dbReference>
<dbReference type="SUPFAM" id="SSF53850">
    <property type="entry name" value="Periplasmic binding protein-like II"/>
    <property type="match status" value="1"/>
</dbReference>
<sequence length="312" mass="34314">MSFTLPQLRHFVAAAETGRISRAAEHCNIAQPSLSTSLRNLEDGLGVALFRREASGLYLTAEGERLLRHAKHILSAVTEATEDTRAARDLAAGEIRIAVTETVSGFLVPALLRQIAQALPSVTVQIVEFERREAEDRLLAGEFDLSIAILMPQSERRRLVHDVLIRSRRQLWTCLDHPLLEKEAVSLADVAACDFALLDMDEHVSIAQGYWAEHGLAPRIMFRSKSLECIRSLVGQGSGVTILSDFVYRAWSHDGGRIRRRPLRDAVPTMDIGIAYKADRPLTPSARSVVELARRLSMTSAGRPAAGALPPG</sequence>
<dbReference type="SUPFAM" id="SSF46785">
    <property type="entry name" value="Winged helix' DNA-binding domain"/>
    <property type="match status" value="1"/>
</dbReference>
<name>A0ABU0FA95_9HYPH</name>
<evidence type="ECO:0000256" key="3">
    <source>
        <dbReference type="ARBA" id="ARBA00023125"/>
    </source>
</evidence>
<evidence type="ECO:0000259" key="5">
    <source>
        <dbReference type="PROSITE" id="PS50931"/>
    </source>
</evidence>
<dbReference type="InterPro" id="IPR005119">
    <property type="entry name" value="LysR_subst-bd"/>
</dbReference>
<dbReference type="PRINTS" id="PR00039">
    <property type="entry name" value="HTHLYSR"/>
</dbReference>
<dbReference type="PROSITE" id="PS50931">
    <property type="entry name" value="HTH_LYSR"/>
    <property type="match status" value="1"/>
</dbReference>
<gene>
    <name evidence="6" type="ORF">J3R73_001312</name>
</gene>
<evidence type="ECO:0000256" key="2">
    <source>
        <dbReference type="ARBA" id="ARBA00023015"/>
    </source>
</evidence>
<dbReference type="InterPro" id="IPR000847">
    <property type="entry name" value="LysR_HTH_N"/>
</dbReference>
<dbReference type="InterPro" id="IPR036390">
    <property type="entry name" value="WH_DNA-bd_sf"/>
</dbReference>
<evidence type="ECO:0000313" key="6">
    <source>
        <dbReference type="EMBL" id="MDQ0391520.1"/>
    </source>
</evidence>
<keyword evidence="4" id="KW-0804">Transcription</keyword>
<comment type="similarity">
    <text evidence="1">Belongs to the LysR transcriptional regulatory family.</text>
</comment>
<keyword evidence="3 6" id="KW-0238">DNA-binding</keyword>
<feature type="domain" description="HTH lysR-type" evidence="5">
    <location>
        <begin position="3"/>
        <end position="60"/>
    </location>
</feature>
<keyword evidence="7" id="KW-1185">Reference proteome</keyword>
<accession>A0ABU0FA95</accession>
<dbReference type="Pfam" id="PF00126">
    <property type="entry name" value="HTH_1"/>
    <property type="match status" value="1"/>
</dbReference>
<dbReference type="Gene3D" id="1.10.10.10">
    <property type="entry name" value="Winged helix-like DNA-binding domain superfamily/Winged helix DNA-binding domain"/>
    <property type="match status" value="1"/>
</dbReference>